<dbReference type="PANTHER" id="PTHR30466">
    <property type="entry name" value="FLAVIN REDUCTASE"/>
    <property type="match status" value="1"/>
</dbReference>
<dbReference type="Proteomes" id="UP000095705">
    <property type="component" value="Unassembled WGS sequence"/>
</dbReference>
<sequence length="168" mass="17957">MPTPLQEKWPAVDGATFKEAMSLLAAPLTVVTTRDAQGQPWGFTASAVTSVSLEPPLVLVGIAHTSSCHGALTQVPEFVINVLGDEHRDLAGRFATSGVDRFAGAPLEEWPDSPGLPHVPDALALRCALADRITLGDHDLLVGQVLDVRLEGSGRPLLWYQRAFRTAT</sequence>
<evidence type="ECO:0000313" key="3">
    <source>
        <dbReference type="EMBL" id="OEJ22402.1"/>
    </source>
</evidence>
<name>A0A1E5P017_9ACTN</name>
<dbReference type="PANTHER" id="PTHR30466:SF1">
    <property type="entry name" value="FMN REDUCTASE (NADH) RUTF"/>
    <property type="match status" value="1"/>
</dbReference>
<dbReference type="GO" id="GO:0006208">
    <property type="term" value="P:pyrimidine nucleobase catabolic process"/>
    <property type="evidence" value="ECO:0007669"/>
    <property type="project" value="TreeGrafter"/>
</dbReference>
<dbReference type="InterPro" id="IPR012349">
    <property type="entry name" value="Split_barrel_FMN-bd"/>
</dbReference>
<dbReference type="EMBL" id="MEHK01000002">
    <property type="protein sequence ID" value="OEJ22402.1"/>
    <property type="molecule type" value="Genomic_DNA"/>
</dbReference>
<protein>
    <submittedName>
        <fullName evidence="3">NADH:riboflavin 5'-phosphate oxidoreductase</fullName>
    </submittedName>
</protein>
<proteinExistence type="predicted"/>
<dbReference type="GO" id="GO:0042602">
    <property type="term" value="F:riboflavin reductase (NADPH) activity"/>
    <property type="evidence" value="ECO:0007669"/>
    <property type="project" value="TreeGrafter"/>
</dbReference>
<organism evidence="3 4">
    <name type="scientific">Streptomyces subrutilus</name>
    <dbReference type="NCBI Taxonomy" id="36818"/>
    <lineage>
        <taxon>Bacteria</taxon>
        <taxon>Bacillati</taxon>
        <taxon>Actinomycetota</taxon>
        <taxon>Actinomycetes</taxon>
        <taxon>Kitasatosporales</taxon>
        <taxon>Streptomycetaceae</taxon>
        <taxon>Streptomyces</taxon>
    </lineage>
</organism>
<evidence type="ECO:0000259" key="2">
    <source>
        <dbReference type="SMART" id="SM00903"/>
    </source>
</evidence>
<dbReference type="STRING" id="36818.BGK67_33175"/>
<reference evidence="3 4" key="1">
    <citation type="submission" date="2016-08" db="EMBL/GenBank/DDBJ databases">
        <title>The complete genome of Streptomyces subrutilus 10-1-1.</title>
        <authorList>
            <person name="Chen X."/>
        </authorList>
    </citation>
    <scope>NUCLEOTIDE SEQUENCE [LARGE SCALE GENOMIC DNA]</scope>
    <source>
        <strain evidence="3 4">10-1-1</strain>
    </source>
</reference>
<gene>
    <name evidence="3" type="ORF">BGK67_33175</name>
</gene>
<dbReference type="RefSeq" id="WP_069924452.1">
    <property type="nucleotide sequence ID" value="NZ_MEHK01000002.1"/>
</dbReference>
<dbReference type="Gene3D" id="2.30.110.10">
    <property type="entry name" value="Electron Transport, Fmn-binding Protein, Chain A"/>
    <property type="match status" value="1"/>
</dbReference>
<dbReference type="SUPFAM" id="SSF50475">
    <property type="entry name" value="FMN-binding split barrel"/>
    <property type="match status" value="1"/>
</dbReference>
<dbReference type="InterPro" id="IPR050268">
    <property type="entry name" value="NADH-dep_flavin_reductase"/>
</dbReference>
<comment type="caution">
    <text evidence="3">The sequence shown here is derived from an EMBL/GenBank/DDBJ whole genome shotgun (WGS) entry which is preliminary data.</text>
</comment>
<feature type="domain" description="Flavin reductase like" evidence="2">
    <location>
        <begin position="21"/>
        <end position="166"/>
    </location>
</feature>
<dbReference type="SMART" id="SM00903">
    <property type="entry name" value="Flavin_Reduct"/>
    <property type="match status" value="1"/>
</dbReference>
<dbReference type="InterPro" id="IPR002563">
    <property type="entry name" value="Flavin_Rdtase-like_dom"/>
</dbReference>
<keyword evidence="4" id="KW-1185">Reference proteome</keyword>
<evidence type="ECO:0000256" key="1">
    <source>
        <dbReference type="ARBA" id="ARBA00023002"/>
    </source>
</evidence>
<dbReference type="GO" id="GO:0010181">
    <property type="term" value="F:FMN binding"/>
    <property type="evidence" value="ECO:0007669"/>
    <property type="project" value="InterPro"/>
</dbReference>
<dbReference type="AlphaFoldDB" id="A0A1E5P017"/>
<keyword evidence="1" id="KW-0560">Oxidoreductase</keyword>
<dbReference type="OrthoDB" id="3677205at2"/>
<dbReference type="Pfam" id="PF01613">
    <property type="entry name" value="Flavin_Reduct"/>
    <property type="match status" value="1"/>
</dbReference>
<evidence type="ECO:0000313" key="4">
    <source>
        <dbReference type="Proteomes" id="UP000095705"/>
    </source>
</evidence>
<accession>A0A1E5P017</accession>